<dbReference type="InterPro" id="IPR003777">
    <property type="entry name" value="XdhC_CoxI"/>
</dbReference>
<organism evidence="2 3">
    <name type="scientific">Limobrevibacterium gyesilva</name>
    <dbReference type="NCBI Taxonomy" id="2991712"/>
    <lineage>
        <taxon>Bacteria</taxon>
        <taxon>Pseudomonadati</taxon>
        <taxon>Pseudomonadota</taxon>
        <taxon>Alphaproteobacteria</taxon>
        <taxon>Acetobacterales</taxon>
        <taxon>Acetobacteraceae</taxon>
        <taxon>Limobrevibacterium</taxon>
    </lineage>
</organism>
<evidence type="ECO:0000313" key="3">
    <source>
        <dbReference type="Proteomes" id="UP001165679"/>
    </source>
</evidence>
<gene>
    <name evidence="2" type="ORF">OL599_10605</name>
</gene>
<dbReference type="AlphaFoldDB" id="A0AA42CFL2"/>
<dbReference type="Proteomes" id="UP001165679">
    <property type="component" value="Unassembled WGS sequence"/>
</dbReference>
<dbReference type="RefSeq" id="WP_264713708.1">
    <property type="nucleotide sequence ID" value="NZ_JAPDNT010000006.1"/>
</dbReference>
<dbReference type="Pfam" id="PF02625">
    <property type="entry name" value="XdhC_CoxI"/>
    <property type="match status" value="1"/>
</dbReference>
<reference evidence="2" key="1">
    <citation type="submission" date="2022-09" db="EMBL/GenBank/DDBJ databases">
        <title>Rhodovastum sp. nov. RN2-1 isolated from soil in Seongnam, South Korea.</title>
        <authorList>
            <person name="Le N.T."/>
        </authorList>
    </citation>
    <scope>NUCLEOTIDE SEQUENCE</scope>
    <source>
        <strain evidence="2">RN2-1</strain>
    </source>
</reference>
<sequence>MTDATPAPQQADDILALAAQWRAAGEQVAVATVTETWGSSPRRAGSQLAVTVSGKMAGSVSGGCIEGAVADAAMKTIQTGVPQLLDFGITNERAWEVGLACGGKLKVFVEKLA</sequence>
<evidence type="ECO:0000313" key="2">
    <source>
        <dbReference type="EMBL" id="MCW3475021.1"/>
    </source>
</evidence>
<dbReference type="PANTHER" id="PTHR30388">
    <property type="entry name" value="ALDEHYDE OXIDOREDUCTASE MOLYBDENUM COFACTOR ASSEMBLY PROTEIN"/>
    <property type="match status" value="1"/>
</dbReference>
<keyword evidence="3" id="KW-1185">Reference proteome</keyword>
<reference evidence="2" key="2">
    <citation type="submission" date="2022-10" db="EMBL/GenBank/DDBJ databases">
        <authorList>
            <person name="Trinh H.N."/>
        </authorList>
    </citation>
    <scope>NUCLEOTIDE SEQUENCE</scope>
    <source>
        <strain evidence="2">RN2-1</strain>
    </source>
</reference>
<name>A0AA42CFL2_9PROT</name>
<comment type="caution">
    <text evidence="2">The sequence shown here is derived from an EMBL/GenBank/DDBJ whole genome shotgun (WGS) entry which is preliminary data.</text>
</comment>
<dbReference type="InterPro" id="IPR052698">
    <property type="entry name" value="MoCofactor_Util/Proc"/>
</dbReference>
<protein>
    <submittedName>
        <fullName evidence="2">XdhC family protein</fullName>
    </submittedName>
</protein>
<accession>A0AA42CFL2</accession>
<proteinExistence type="predicted"/>
<evidence type="ECO:0000259" key="1">
    <source>
        <dbReference type="Pfam" id="PF02625"/>
    </source>
</evidence>
<dbReference type="EMBL" id="JAPDNT010000006">
    <property type="protein sequence ID" value="MCW3475021.1"/>
    <property type="molecule type" value="Genomic_DNA"/>
</dbReference>
<dbReference type="PANTHER" id="PTHR30388:SF4">
    <property type="entry name" value="MOLYBDENUM COFACTOR INSERTION CHAPERONE PAOD"/>
    <property type="match status" value="1"/>
</dbReference>
<feature type="domain" description="XdhC- CoxI" evidence="1">
    <location>
        <begin position="21"/>
        <end position="88"/>
    </location>
</feature>